<dbReference type="PANTHER" id="PTHR45875:SF1">
    <property type="entry name" value="METHYLTRANSFERASE N6AMT1"/>
    <property type="match status" value="1"/>
</dbReference>
<dbReference type="InterPro" id="IPR052190">
    <property type="entry name" value="Euk-Arch_PrmC-MTase"/>
</dbReference>
<keyword evidence="3" id="KW-0808">Transferase</keyword>
<organism evidence="6 7">
    <name type="scientific">Streptomyces tropicalis</name>
    <dbReference type="NCBI Taxonomy" id="3034234"/>
    <lineage>
        <taxon>Bacteria</taxon>
        <taxon>Bacillati</taxon>
        <taxon>Actinomycetota</taxon>
        <taxon>Actinomycetes</taxon>
        <taxon>Kitasatosporales</taxon>
        <taxon>Streptomycetaceae</taxon>
        <taxon>Streptomyces</taxon>
    </lineage>
</organism>
<proteinExistence type="inferred from homology"/>
<evidence type="ECO:0000256" key="4">
    <source>
        <dbReference type="ARBA" id="ARBA00022691"/>
    </source>
</evidence>
<evidence type="ECO:0000313" key="6">
    <source>
        <dbReference type="EMBL" id="MDF3298892.1"/>
    </source>
</evidence>
<comment type="caution">
    <text evidence="6">The sequence shown here is derived from an EMBL/GenBank/DDBJ whole genome shotgun (WGS) entry which is preliminary data.</text>
</comment>
<comment type="similarity">
    <text evidence="1">Belongs to the eukaryotic/archaeal PrmC-related family.</text>
</comment>
<dbReference type="InterPro" id="IPR029063">
    <property type="entry name" value="SAM-dependent_MTases_sf"/>
</dbReference>
<reference evidence="6 7" key="1">
    <citation type="submission" date="2023-03" db="EMBL/GenBank/DDBJ databases">
        <title>Draft genome sequence of Streptomyces sp. K1PA1 isolated from peat swamp forest in Thailand.</title>
        <authorList>
            <person name="Klaysubun C."/>
            <person name="Duangmal K."/>
        </authorList>
    </citation>
    <scope>NUCLEOTIDE SEQUENCE [LARGE SCALE GENOMIC DNA]</scope>
    <source>
        <strain evidence="6 7">K1PA1</strain>
    </source>
</reference>
<keyword evidence="2 6" id="KW-0489">Methyltransferase</keyword>
<dbReference type="Gene3D" id="3.40.50.150">
    <property type="entry name" value="Vaccinia Virus protein VP39"/>
    <property type="match status" value="1"/>
</dbReference>
<dbReference type="EMBL" id="JARJBB010000004">
    <property type="protein sequence ID" value="MDF3298892.1"/>
    <property type="molecule type" value="Genomic_DNA"/>
</dbReference>
<dbReference type="Pfam" id="PF05175">
    <property type="entry name" value="MTS"/>
    <property type="match status" value="1"/>
</dbReference>
<protein>
    <submittedName>
        <fullName evidence="6">Methyltransferase</fullName>
    </submittedName>
</protein>
<dbReference type="RefSeq" id="WP_276108448.1">
    <property type="nucleotide sequence ID" value="NZ_JARJBB010000004.1"/>
</dbReference>
<dbReference type="GO" id="GO:0032259">
    <property type="term" value="P:methylation"/>
    <property type="evidence" value="ECO:0007669"/>
    <property type="project" value="UniProtKB-KW"/>
</dbReference>
<name>A0ABT6A2M8_9ACTN</name>
<keyword evidence="4" id="KW-0949">S-adenosyl-L-methionine</keyword>
<dbReference type="CDD" id="cd02440">
    <property type="entry name" value="AdoMet_MTases"/>
    <property type="match status" value="1"/>
</dbReference>
<dbReference type="PANTHER" id="PTHR45875">
    <property type="entry name" value="METHYLTRANSFERASE N6AMT1"/>
    <property type="match status" value="1"/>
</dbReference>
<evidence type="ECO:0000256" key="3">
    <source>
        <dbReference type="ARBA" id="ARBA00022679"/>
    </source>
</evidence>
<accession>A0ABT6A2M8</accession>
<dbReference type="GO" id="GO:0008168">
    <property type="term" value="F:methyltransferase activity"/>
    <property type="evidence" value="ECO:0007669"/>
    <property type="project" value="UniProtKB-KW"/>
</dbReference>
<dbReference type="SUPFAM" id="SSF53335">
    <property type="entry name" value="S-adenosyl-L-methionine-dependent methyltransferases"/>
    <property type="match status" value="1"/>
</dbReference>
<dbReference type="InterPro" id="IPR004557">
    <property type="entry name" value="PrmC-related"/>
</dbReference>
<gene>
    <name evidence="6" type="ORF">P3H78_09650</name>
</gene>
<dbReference type="Proteomes" id="UP001221150">
    <property type="component" value="Unassembled WGS sequence"/>
</dbReference>
<evidence type="ECO:0000256" key="2">
    <source>
        <dbReference type="ARBA" id="ARBA00022603"/>
    </source>
</evidence>
<dbReference type="PROSITE" id="PS00092">
    <property type="entry name" value="N6_MTASE"/>
    <property type="match status" value="1"/>
</dbReference>
<evidence type="ECO:0000256" key="1">
    <source>
        <dbReference type="ARBA" id="ARBA00006149"/>
    </source>
</evidence>
<keyword evidence="7" id="KW-1185">Reference proteome</keyword>
<evidence type="ECO:0000313" key="7">
    <source>
        <dbReference type="Proteomes" id="UP001221150"/>
    </source>
</evidence>
<feature type="domain" description="Methyltransferase small" evidence="5">
    <location>
        <begin position="10"/>
        <end position="110"/>
    </location>
</feature>
<evidence type="ECO:0000259" key="5">
    <source>
        <dbReference type="Pfam" id="PF05175"/>
    </source>
</evidence>
<dbReference type="InterPro" id="IPR007848">
    <property type="entry name" value="Small_mtfrase_dom"/>
</dbReference>
<dbReference type="NCBIfam" id="TIGR00537">
    <property type="entry name" value="hemK_rel_arch"/>
    <property type="match status" value="1"/>
</dbReference>
<sequence>MRTPARAPLLTPPGVYAPHADTELLARALRSESVGAHTRVLDLCTGSGALALLAARRGARVTAVDISLRAVLTVRLNALLARRPMTVLRGDLVSAVPDRTFDLVVTNPPYVPAPAPAPPARGAARAWDAGPDGRVLLDRICDSVPPVLRGGGILLLVHSAICGTVPTLERLAAAGMDAEVTDRDAVPLGPVLRGRRDWLRSHGLLPDGDREELVVIRARHS</sequence>
<dbReference type="InterPro" id="IPR002052">
    <property type="entry name" value="DNA_methylase_N6_adenine_CS"/>
</dbReference>